<evidence type="ECO:0000256" key="2">
    <source>
        <dbReference type="SAM" id="MobiDB-lite"/>
    </source>
</evidence>
<evidence type="ECO:0000313" key="4">
    <source>
        <dbReference type="EMBL" id="PNF26010.1"/>
    </source>
</evidence>
<dbReference type="GO" id="GO:0003677">
    <property type="term" value="F:DNA binding"/>
    <property type="evidence" value="ECO:0007669"/>
    <property type="project" value="InterPro"/>
</dbReference>
<dbReference type="OrthoDB" id="6237065at2759"/>
<dbReference type="GO" id="GO:0004519">
    <property type="term" value="F:endonuclease activity"/>
    <property type="evidence" value="ECO:0007669"/>
    <property type="project" value="UniProtKB-KW"/>
</dbReference>
<name>A0A2J7QBP3_9NEOP</name>
<evidence type="ECO:0000256" key="1">
    <source>
        <dbReference type="ARBA" id="ARBA00015260"/>
    </source>
</evidence>
<gene>
    <name evidence="4" type="primary">Eepd1_2</name>
    <name evidence="4" type="ORF">B7P43_G06389</name>
</gene>
<dbReference type="Gene3D" id="1.10.150.320">
    <property type="entry name" value="Photosystem II 12 kDa extrinsic protein"/>
    <property type="match status" value="1"/>
</dbReference>
<dbReference type="Pfam" id="PF12836">
    <property type="entry name" value="HHH_3"/>
    <property type="match status" value="2"/>
</dbReference>
<dbReference type="PANTHER" id="PTHR21180:SF32">
    <property type="entry name" value="ENDONUCLEASE_EXONUCLEASE_PHOSPHATASE FAMILY DOMAIN-CONTAINING PROTEIN 1"/>
    <property type="match status" value="1"/>
</dbReference>
<comment type="caution">
    <text evidence="4">The sequence shown here is derived from an EMBL/GenBank/DDBJ whole genome shotgun (WGS) entry which is preliminary data.</text>
</comment>
<keyword evidence="4" id="KW-0378">Hydrolase</keyword>
<dbReference type="Proteomes" id="UP000235965">
    <property type="component" value="Unassembled WGS sequence"/>
</dbReference>
<dbReference type="STRING" id="105785.A0A2J7QBP3"/>
<dbReference type="EMBL" id="NEVH01016296">
    <property type="protein sequence ID" value="PNF26010.1"/>
    <property type="molecule type" value="Genomic_DNA"/>
</dbReference>
<dbReference type="InterPro" id="IPR051675">
    <property type="entry name" value="Endo/Exo/Phosphatase_dom_1"/>
</dbReference>
<dbReference type="Gene3D" id="1.10.150.280">
    <property type="entry name" value="AF1531-like domain"/>
    <property type="match status" value="1"/>
</dbReference>
<dbReference type="InterPro" id="IPR003583">
    <property type="entry name" value="Hlx-hairpin-Hlx_DNA-bd_motif"/>
</dbReference>
<dbReference type="SUPFAM" id="SSF56219">
    <property type="entry name" value="DNase I-like"/>
    <property type="match status" value="1"/>
</dbReference>
<keyword evidence="4" id="KW-0540">Nuclease</keyword>
<keyword evidence="4" id="KW-0269">Exonuclease</keyword>
<evidence type="ECO:0000313" key="5">
    <source>
        <dbReference type="Proteomes" id="UP000235965"/>
    </source>
</evidence>
<dbReference type="Gene3D" id="3.60.10.10">
    <property type="entry name" value="Endonuclease/exonuclease/phosphatase"/>
    <property type="match status" value="1"/>
</dbReference>
<keyword evidence="5" id="KW-1185">Reference proteome</keyword>
<proteinExistence type="predicted"/>
<dbReference type="InterPro" id="IPR036691">
    <property type="entry name" value="Endo/exonu/phosph_ase_sf"/>
</dbReference>
<dbReference type="GO" id="GO:0006281">
    <property type="term" value="P:DNA repair"/>
    <property type="evidence" value="ECO:0007669"/>
    <property type="project" value="InterPro"/>
</dbReference>
<reference evidence="4 5" key="1">
    <citation type="submission" date="2017-12" db="EMBL/GenBank/DDBJ databases">
        <title>Hemimetabolous genomes reveal molecular basis of termite eusociality.</title>
        <authorList>
            <person name="Harrison M.C."/>
            <person name="Jongepier E."/>
            <person name="Robertson H.M."/>
            <person name="Arning N."/>
            <person name="Bitard-Feildel T."/>
            <person name="Chao H."/>
            <person name="Childers C.P."/>
            <person name="Dinh H."/>
            <person name="Doddapaneni H."/>
            <person name="Dugan S."/>
            <person name="Gowin J."/>
            <person name="Greiner C."/>
            <person name="Han Y."/>
            <person name="Hu H."/>
            <person name="Hughes D.S.T."/>
            <person name="Huylmans A.-K."/>
            <person name="Kemena C."/>
            <person name="Kremer L.P.M."/>
            <person name="Lee S.L."/>
            <person name="Lopez-Ezquerra A."/>
            <person name="Mallet L."/>
            <person name="Monroy-Kuhn J.M."/>
            <person name="Moser A."/>
            <person name="Murali S.C."/>
            <person name="Muzny D.M."/>
            <person name="Otani S."/>
            <person name="Piulachs M.-D."/>
            <person name="Poelchau M."/>
            <person name="Qu J."/>
            <person name="Schaub F."/>
            <person name="Wada-Katsumata A."/>
            <person name="Worley K.C."/>
            <person name="Xie Q."/>
            <person name="Ylla G."/>
            <person name="Poulsen M."/>
            <person name="Gibbs R.A."/>
            <person name="Schal C."/>
            <person name="Richards S."/>
            <person name="Belles X."/>
            <person name="Korb J."/>
            <person name="Bornberg-Bauer E."/>
        </authorList>
    </citation>
    <scope>NUCLEOTIDE SEQUENCE [LARGE SCALE GENOMIC DNA]</scope>
    <source>
        <tissue evidence="4">Whole body</tissue>
    </source>
</reference>
<protein>
    <recommendedName>
        <fullName evidence="1">Endonuclease/exonuclease/phosphatase family domain-containing protein 1</fullName>
    </recommendedName>
</protein>
<feature type="region of interest" description="Disordered" evidence="2">
    <location>
        <begin position="1"/>
        <end position="20"/>
    </location>
</feature>
<sequence>MRMGQNSSVPTGVQSGRRKSLRESWRSPFLRRSRIHQSSLSATFNFIDVDMKVDQLNVNTASEEELMTLAGITRNIAQNIVEYRQAIGRFKKVEDLALVSGIGADKLDLIRPEICVSRRKNASCASSRAQSLDSLPSTESNSCSRLFLKGSPHSQSRVLNVNTASVFELMTVHGLTQELAANVVLYREKKGPFHTIEDLIKVKGISQWRLGALRPHLLAGNAPGVTPAVGLSNGAVGCTVSQNSSQLIMNVPEARKVPSATLKNVSTNGYLPEKDIFELLSAYSQRPVLEDDFHGERNGKPVVRIATWNLQDFTVEKVQNPGVMEVICRTILENRFSVIAVQEIVDAASLKQICDELNCPTLRRVIDWKENEREWQYALPQVSDAEYKGYPGLGFLYDSSCKVELTAMKQLCVTGPLPNSAPKVEAVLAAFEVEDLRISLLNMQIQKSDIYNIEDILQGHVKQTDMLIILGDFTGLSQNKGENEIARSQYKSVIPTSLNSYGCSSDPQACHYSDNIFLNSETQLQFTGVSGVVRQGLNHLAIPQGWMWGGSASEHCPVWCEVYTEPVLAEKVLPNGTHHPE</sequence>
<accession>A0A2J7QBP3</accession>
<dbReference type="InterPro" id="IPR010994">
    <property type="entry name" value="RuvA_2-like"/>
</dbReference>
<feature type="compositionally biased region" description="Polar residues" evidence="2">
    <location>
        <begin position="1"/>
        <end position="14"/>
    </location>
</feature>
<keyword evidence="4" id="KW-0255">Endonuclease</keyword>
<feature type="domain" description="Helix-hairpin-helix DNA-binding motif class 1" evidence="3">
    <location>
        <begin position="197"/>
        <end position="216"/>
    </location>
</feature>
<dbReference type="GO" id="GO:0004527">
    <property type="term" value="F:exonuclease activity"/>
    <property type="evidence" value="ECO:0007669"/>
    <property type="project" value="UniProtKB-KW"/>
</dbReference>
<dbReference type="InParanoid" id="A0A2J7QBP3"/>
<dbReference type="AlphaFoldDB" id="A0A2J7QBP3"/>
<dbReference type="SMART" id="SM00278">
    <property type="entry name" value="HhH1"/>
    <property type="match status" value="2"/>
</dbReference>
<dbReference type="PANTHER" id="PTHR21180">
    <property type="entry name" value="ENDONUCLEASE/EXONUCLEASE/PHOSPHATASE FAMILY DOMAIN-CONTAINING PROTEIN 1"/>
    <property type="match status" value="1"/>
</dbReference>
<feature type="domain" description="Helix-hairpin-helix DNA-binding motif class 1" evidence="3">
    <location>
        <begin position="64"/>
        <end position="83"/>
    </location>
</feature>
<dbReference type="SUPFAM" id="SSF47781">
    <property type="entry name" value="RuvA domain 2-like"/>
    <property type="match status" value="2"/>
</dbReference>
<evidence type="ECO:0000259" key="3">
    <source>
        <dbReference type="SMART" id="SM00278"/>
    </source>
</evidence>
<organism evidence="4 5">
    <name type="scientific">Cryptotermes secundus</name>
    <dbReference type="NCBI Taxonomy" id="105785"/>
    <lineage>
        <taxon>Eukaryota</taxon>
        <taxon>Metazoa</taxon>
        <taxon>Ecdysozoa</taxon>
        <taxon>Arthropoda</taxon>
        <taxon>Hexapoda</taxon>
        <taxon>Insecta</taxon>
        <taxon>Pterygota</taxon>
        <taxon>Neoptera</taxon>
        <taxon>Polyneoptera</taxon>
        <taxon>Dictyoptera</taxon>
        <taxon>Blattodea</taxon>
        <taxon>Blattoidea</taxon>
        <taxon>Termitoidae</taxon>
        <taxon>Kalotermitidae</taxon>
        <taxon>Cryptotermitinae</taxon>
        <taxon>Cryptotermes</taxon>
    </lineage>
</organism>